<protein>
    <submittedName>
        <fullName evidence="1">Uncharacterized protein</fullName>
    </submittedName>
</protein>
<dbReference type="Pfam" id="PF22011">
    <property type="entry name" value="DUF6931"/>
    <property type="match status" value="1"/>
</dbReference>
<dbReference type="AlphaFoldDB" id="A0A090RSY7"/>
<keyword evidence="2" id="KW-1185">Reference proteome</keyword>
<evidence type="ECO:0000313" key="2">
    <source>
        <dbReference type="Proteomes" id="UP000029228"/>
    </source>
</evidence>
<dbReference type="Proteomes" id="UP000029228">
    <property type="component" value="Unassembled WGS sequence"/>
</dbReference>
<dbReference type="EMBL" id="BBMR01000002">
    <property type="protein sequence ID" value="GAL18401.1"/>
    <property type="molecule type" value="Genomic_DNA"/>
</dbReference>
<dbReference type="InterPro" id="IPR053855">
    <property type="entry name" value="DUF6931"/>
</dbReference>
<name>A0A090RSY7_9VIBR</name>
<sequence length="66" mass="7741">MKKIPYQDSKKILSYFDLSDEAKELVNDALPPIEVIRVLQKAALNIDLTTFIAHALPMRESIWWRR</sequence>
<gene>
    <name evidence="1" type="ORF">JCM19235_6954</name>
</gene>
<proteinExistence type="predicted"/>
<organism evidence="1 2">
    <name type="scientific">Vibrio maritimus</name>
    <dbReference type="NCBI Taxonomy" id="990268"/>
    <lineage>
        <taxon>Bacteria</taxon>
        <taxon>Pseudomonadati</taxon>
        <taxon>Pseudomonadota</taxon>
        <taxon>Gammaproteobacteria</taxon>
        <taxon>Vibrionales</taxon>
        <taxon>Vibrionaceae</taxon>
        <taxon>Vibrio</taxon>
    </lineage>
</organism>
<evidence type="ECO:0000313" key="1">
    <source>
        <dbReference type="EMBL" id="GAL18401.1"/>
    </source>
</evidence>
<accession>A0A090RSY7</accession>
<dbReference type="STRING" id="990268.JCM19235_6954"/>
<comment type="caution">
    <text evidence="1">The sequence shown here is derived from an EMBL/GenBank/DDBJ whole genome shotgun (WGS) entry which is preliminary data.</text>
</comment>
<reference evidence="1 2" key="1">
    <citation type="submission" date="2014-09" db="EMBL/GenBank/DDBJ databases">
        <title>Vibrio maritimus JCM 19235. (C45) whole genome shotgun sequence.</title>
        <authorList>
            <person name="Sawabe T."/>
            <person name="Meirelles P."/>
            <person name="Nakanishi M."/>
            <person name="Sayaka M."/>
            <person name="Hattori M."/>
            <person name="Ohkuma M."/>
        </authorList>
    </citation>
    <scope>NUCLEOTIDE SEQUENCE [LARGE SCALE GENOMIC DNA]</scope>
    <source>
        <strain evidence="2">JCM19235</strain>
    </source>
</reference>